<reference evidence="3" key="1">
    <citation type="journal article" date="2022" name="Syst. Appl. Microbiol.">
        <title>Natronocalculus amylovorans gen. nov., sp. nov., and Natranaeroarchaeum aerophilus sp. nov., dominant culturable amylolytic natronoarchaea from hypersaline soda lakes in southwestern Siberia.</title>
        <authorList>
            <person name="Sorokin D.Y."/>
            <person name="Elcheninov A.G."/>
            <person name="Khizhniak T.V."/>
            <person name="Koenen M."/>
            <person name="Bale N.J."/>
            <person name="Damste J.S.S."/>
            <person name="Kublanov I.V."/>
        </authorList>
    </citation>
    <scope>NUCLEOTIDE SEQUENCE</scope>
    <source>
        <strain evidence="3">AArc-St2</strain>
    </source>
</reference>
<dbReference type="GO" id="GO:0005829">
    <property type="term" value="C:cytosol"/>
    <property type="evidence" value="ECO:0007669"/>
    <property type="project" value="TreeGrafter"/>
</dbReference>
<dbReference type="InterPro" id="IPR027417">
    <property type="entry name" value="P-loop_NTPase"/>
</dbReference>
<comment type="caution">
    <text evidence="3">The sequence shown here is derived from an EMBL/GenBank/DDBJ whole genome shotgun (WGS) entry which is preliminary data.</text>
</comment>
<dbReference type="GO" id="GO:0051782">
    <property type="term" value="P:negative regulation of cell division"/>
    <property type="evidence" value="ECO:0007669"/>
    <property type="project" value="TreeGrafter"/>
</dbReference>
<name>A0AAE3K797_9EURY</name>
<dbReference type="Gene3D" id="3.40.50.300">
    <property type="entry name" value="P-loop containing nucleotide triphosphate hydrolases"/>
    <property type="match status" value="1"/>
</dbReference>
<feature type="compositionally biased region" description="Basic and acidic residues" evidence="1">
    <location>
        <begin position="368"/>
        <end position="383"/>
    </location>
</feature>
<dbReference type="RefSeq" id="WP_250582679.1">
    <property type="nucleotide sequence ID" value="NZ_JAKRVX010000001.1"/>
</dbReference>
<dbReference type="Proteomes" id="UP001203207">
    <property type="component" value="Unassembled WGS sequence"/>
</dbReference>
<dbReference type="PANTHER" id="PTHR43384">
    <property type="entry name" value="SEPTUM SITE-DETERMINING PROTEIN MIND HOMOLOG, CHLOROPLASTIC-RELATED"/>
    <property type="match status" value="1"/>
</dbReference>
<proteinExistence type="predicted"/>
<accession>A0AAE3K797</accession>
<dbReference type="Pfam" id="PF01656">
    <property type="entry name" value="CbiA"/>
    <property type="match status" value="1"/>
</dbReference>
<dbReference type="GO" id="GO:0016887">
    <property type="term" value="F:ATP hydrolysis activity"/>
    <property type="evidence" value="ECO:0007669"/>
    <property type="project" value="TreeGrafter"/>
</dbReference>
<evidence type="ECO:0000259" key="2">
    <source>
        <dbReference type="Pfam" id="PF01656"/>
    </source>
</evidence>
<feature type="domain" description="CobQ/CobB/MinD/ParA nucleotide binding" evidence="2">
    <location>
        <begin position="6"/>
        <end position="208"/>
    </location>
</feature>
<gene>
    <name evidence="3" type="ORF">AArcSt2_02490</name>
</gene>
<evidence type="ECO:0000313" key="4">
    <source>
        <dbReference type="Proteomes" id="UP001203207"/>
    </source>
</evidence>
<feature type="compositionally biased region" description="Polar residues" evidence="1">
    <location>
        <begin position="293"/>
        <end position="327"/>
    </location>
</feature>
<reference evidence="3" key="2">
    <citation type="submission" date="2022-02" db="EMBL/GenBank/DDBJ databases">
        <authorList>
            <person name="Elcheninov A.G."/>
            <person name="Sorokin D.Y."/>
            <person name="Kublanov I.V."/>
        </authorList>
    </citation>
    <scope>NUCLEOTIDE SEQUENCE</scope>
    <source>
        <strain evidence="3">AArc-St2</strain>
    </source>
</reference>
<evidence type="ECO:0000256" key="1">
    <source>
        <dbReference type="SAM" id="MobiDB-lite"/>
    </source>
</evidence>
<dbReference type="GO" id="GO:0009898">
    <property type="term" value="C:cytoplasmic side of plasma membrane"/>
    <property type="evidence" value="ECO:0007669"/>
    <property type="project" value="TreeGrafter"/>
</dbReference>
<feature type="compositionally biased region" description="Polar residues" evidence="1">
    <location>
        <begin position="245"/>
        <end position="260"/>
    </location>
</feature>
<feature type="region of interest" description="Disordered" evidence="1">
    <location>
        <begin position="232"/>
        <end position="395"/>
    </location>
</feature>
<sequence>MAQVYAIASAKGGVGKTTTTANLGATLAGAGVSVVVIDGDIGMPNLGAALGIQDVETSLHDILAGTADPQDAVYEGPEGLLVIPGNTTLDSFAAADPSRLKMVVEAFPDVDIILIDVGAGVSHETSVPLSVSDEVVLVSTAERDALADTEKTRQLAGRLNANIAGAVITRVEPGTPVSDTVSTHLQASILAMIPEDEVVKESVAASEPLATYAPYSAAAGAYRTLARELTDRKIPEPPEPPEVFTKTSAPVVTPSNTTEQTAEESVEAANKDNAEEEAELDMDAWASAAGATSRPTQTTSESAHTNAPTENTPATEAQQDATSTQTPAEPEKSAEEDVPEDAIPFHSRSEEEPEERMAQPEITDAETGEPHKDETAAESDSDRKKKRGFLSRLFR</sequence>
<organism evidence="3 4">
    <name type="scientific">Natronocalculus amylovorans</name>
    <dbReference type="NCBI Taxonomy" id="2917812"/>
    <lineage>
        <taxon>Archaea</taxon>
        <taxon>Methanobacteriati</taxon>
        <taxon>Methanobacteriota</taxon>
        <taxon>Stenosarchaea group</taxon>
        <taxon>Halobacteria</taxon>
        <taxon>Halobacteriales</taxon>
        <taxon>Haloferacaceae</taxon>
        <taxon>Natronocalculus</taxon>
    </lineage>
</organism>
<evidence type="ECO:0000313" key="3">
    <source>
        <dbReference type="EMBL" id="MCL9815801.1"/>
    </source>
</evidence>
<keyword evidence="4" id="KW-1185">Reference proteome</keyword>
<feature type="compositionally biased region" description="Basic and acidic residues" evidence="1">
    <location>
        <begin position="347"/>
        <end position="358"/>
    </location>
</feature>
<dbReference type="PANTHER" id="PTHR43384:SF10">
    <property type="entry name" value="ATPASE INVOLVED IN CHROMOSOME PARTITIONING, PARA_MIND FAMILY"/>
    <property type="match status" value="1"/>
</dbReference>
<dbReference type="GO" id="GO:0005524">
    <property type="term" value="F:ATP binding"/>
    <property type="evidence" value="ECO:0007669"/>
    <property type="project" value="TreeGrafter"/>
</dbReference>
<feature type="compositionally biased region" description="Basic residues" evidence="1">
    <location>
        <begin position="384"/>
        <end position="395"/>
    </location>
</feature>
<dbReference type="InterPro" id="IPR050625">
    <property type="entry name" value="ParA/MinD_ATPase"/>
</dbReference>
<dbReference type="AlphaFoldDB" id="A0AAE3K797"/>
<dbReference type="InterPro" id="IPR002586">
    <property type="entry name" value="CobQ/CobB/MinD/ParA_Nub-bd_dom"/>
</dbReference>
<dbReference type="SUPFAM" id="SSF52540">
    <property type="entry name" value="P-loop containing nucleoside triphosphate hydrolases"/>
    <property type="match status" value="1"/>
</dbReference>
<protein>
    <submittedName>
        <fullName evidence="3">AAA family ATPase</fullName>
    </submittedName>
</protein>
<dbReference type="EMBL" id="JAKRVX010000001">
    <property type="protein sequence ID" value="MCL9815801.1"/>
    <property type="molecule type" value="Genomic_DNA"/>
</dbReference>